<evidence type="ECO:0000313" key="2">
    <source>
        <dbReference type="EMBL" id="CAG6745494.1"/>
    </source>
</evidence>
<organism evidence="2">
    <name type="scientific">Cacopsylla melanoneura</name>
    <dbReference type="NCBI Taxonomy" id="428564"/>
    <lineage>
        <taxon>Eukaryota</taxon>
        <taxon>Metazoa</taxon>
        <taxon>Ecdysozoa</taxon>
        <taxon>Arthropoda</taxon>
        <taxon>Hexapoda</taxon>
        <taxon>Insecta</taxon>
        <taxon>Pterygota</taxon>
        <taxon>Neoptera</taxon>
        <taxon>Paraneoptera</taxon>
        <taxon>Hemiptera</taxon>
        <taxon>Sternorrhyncha</taxon>
        <taxon>Psylloidea</taxon>
        <taxon>Psyllidae</taxon>
        <taxon>Psyllinae</taxon>
        <taxon>Cacopsylla</taxon>
    </lineage>
</organism>
<accession>A0A8D8ZEJ3</accession>
<feature type="region of interest" description="Disordered" evidence="1">
    <location>
        <begin position="120"/>
        <end position="165"/>
    </location>
</feature>
<name>A0A8D8ZEJ3_9HEMI</name>
<sequence>MDQQKNRYETTPLAYQNYLERIDASFDRNVAVQPKTIYEALINCVDTFEFHQKLYPFITGNILTPEDITRIRIVHKKNRTNFTESCLLTLLKLYQTWTQFYPQTKCILLCPMKSPNLRLTSIKPRKQSSTPKRPKAARSKTKPKTKFLNSNDPRLMGWSKLNHPN</sequence>
<dbReference type="AlphaFoldDB" id="A0A8D8ZEJ3"/>
<proteinExistence type="predicted"/>
<protein>
    <submittedName>
        <fullName evidence="2">Uncharacterized protein</fullName>
    </submittedName>
</protein>
<dbReference type="EMBL" id="HBUF01497510">
    <property type="protein sequence ID" value="CAG6745494.1"/>
    <property type="molecule type" value="Transcribed_RNA"/>
</dbReference>
<feature type="compositionally biased region" description="Basic residues" evidence="1">
    <location>
        <begin position="132"/>
        <end position="145"/>
    </location>
</feature>
<reference evidence="2" key="1">
    <citation type="submission" date="2021-05" db="EMBL/GenBank/DDBJ databases">
        <authorList>
            <person name="Alioto T."/>
            <person name="Alioto T."/>
            <person name="Gomez Garrido J."/>
        </authorList>
    </citation>
    <scope>NUCLEOTIDE SEQUENCE</scope>
</reference>
<evidence type="ECO:0000256" key="1">
    <source>
        <dbReference type="SAM" id="MobiDB-lite"/>
    </source>
</evidence>